<evidence type="ECO:0000313" key="3">
    <source>
        <dbReference type="Proteomes" id="UP000019678"/>
    </source>
</evidence>
<protein>
    <submittedName>
        <fullName evidence="2">Uncharacterized protein</fullName>
    </submittedName>
</protein>
<gene>
    <name evidence="2" type="ORF">CAP_6030</name>
</gene>
<reference evidence="2 3" key="1">
    <citation type="submission" date="2013-05" db="EMBL/GenBank/DDBJ databases">
        <title>Genome assembly of Chondromyces apiculatus DSM 436.</title>
        <authorList>
            <person name="Sharma G."/>
            <person name="Khatri I."/>
            <person name="Kaur C."/>
            <person name="Mayilraj S."/>
            <person name="Subramanian S."/>
        </authorList>
    </citation>
    <scope>NUCLEOTIDE SEQUENCE [LARGE SCALE GENOMIC DNA]</scope>
    <source>
        <strain evidence="2 3">DSM 436</strain>
    </source>
</reference>
<organism evidence="2 3">
    <name type="scientific">Chondromyces apiculatus DSM 436</name>
    <dbReference type="NCBI Taxonomy" id="1192034"/>
    <lineage>
        <taxon>Bacteria</taxon>
        <taxon>Pseudomonadati</taxon>
        <taxon>Myxococcota</taxon>
        <taxon>Polyangia</taxon>
        <taxon>Polyangiales</taxon>
        <taxon>Polyangiaceae</taxon>
        <taxon>Chondromyces</taxon>
    </lineage>
</organism>
<keyword evidence="1" id="KW-1133">Transmembrane helix</keyword>
<dbReference type="Proteomes" id="UP000019678">
    <property type="component" value="Unassembled WGS sequence"/>
</dbReference>
<feature type="transmembrane region" description="Helical" evidence="1">
    <location>
        <begin position="107"/>
        <end position="130"/>
    </location>
</feature>
<evidence type="ECO:0000313" key="2">
    <source>
        <dbReference type="EMBL" id="EYF08269.1"/>
    </source>
</evidence>
<accession>A0A017TG96</accession>
<sequence>MDHDFHAVMRKHSDAELLDIVTKQRDDYVPEALAAADAELARRSLSPKQVARAEEDLGLKQRDKEQRASMPLGFGWKLVFLACPGLLTLMFAGSFKADGYTRKYREAWQCTAIGLGIYVALIVSCSALSAPLPR</sequence>
<keyword evidence="3" id="KW-1185">Reference proteome</keyword>
<dbReference type="STRING" id="1192034.CAP_6030"/>
<name>A0A017TG96_9BACT</name>
<keyword evidence="1" id="KW-0472">Membrane</keyword>
<dbReference type="EMBL" id="ASRX01000005">
    <property type="protein sequence ID" value="EYF08269.1"/>
    <property type="molecule type" value="Genomic_DNA"/>
</dbReference>
<feature type="transmembrane region" description="Helical" evidence="1">
    <location>
        <begin position="74"/>
        <end position="95"/>
    </location>
</feature>
<dbReference type="AlphaFoldDB" id="A0A017TG96"/>
<comment type="caution">
    <text evidence="2">The sequence shown here is derived from an EMBL/GenBank/DDBJ whole genome shotgun (WGS) entry which is preliminary data.</text>
</comment>
<proteinExistence type="predicted"/>
<evidence type="ECO:0000256" key="1">
    <source>
        <dbReference type="SAM" id="Phobius"/>
    </source>
</evidence>
<keyword evidence="1" id="KW-0812">Transmembrane</keyword>